<dbReference type="InterPro" id="IPR036661">
    <property type="entry name" value="Luciferase-like_sf"/>
</dbReference>
<evidence type="ECO:0000256" key="7">
    <source>
        <dbReference type="HAMAP-Rule" id="MF_01229"/>
    </source>
</evidence>
<dbReference type="Pfam" id="PF00296">
    <property type="entry name" value="Bac_luciferase"/>
    <property type="match status" value="1"/>
</dbReference>
<evidence type="ECO:0000256" key="4">
    <source>
        <dbReference type="ARBA" id="ARBA00022643"/>
    </source>
</evidence>
<evidence type="ECO:0000313" key="10">
    <source>
        <dbReference type="Proteomes" id="UP001596379"/>
    </source>
</evidence>
<name>A0ABW2JAB4_9BURK</name>
<dbReference type="InterPro" id="IPR019911">
    <property type="entry name" value="Alkanesulphonate_mOase_FMN-dep"/>
</dbReference>
<keyword evidence="3 7" id="KW-0285">Flavoprotein</keyword>
<comment type="caution">
    <text evidence="9">The sequence shown here is derived from an EMBL/GenBank/DDBJ whole genome shotgun (WGS) entry which is preliminary data.</text>
</comment>
<dbReference type="EMBL" id="JBHTCC010000004">
    <property type="protein sequence ID" value="MFC7299876.1"/>
    <property type="molecule type" value="Genomic_DNA"/>
</dbReference>
<dbReference type="HAMAP" id="MF_01229">
    <property type="entry name" value="Alkanesulf_monooxygen"/>
    <property type="match status" value="1"/>
</dbReference>
<dbReference type="EC" id="1.14.14.5" evidence="2 7"/>
<evidence type="ECO:0000259" key="8">
    <source>
        <dbReference type="Pfam" id="PF00296"/>
    </source>
</evidence>
<dbReference type="Gene3D" id="3.20.20.30">
    <property type="entry name" value="Luciferase-like domain"/>
    <property type="match status" value="1"/>
</dbReference>
<dbReference type="GO" id="GO:0008726">
    <property type="term" value="F:alkanesulfonate monooxygenase activity"/>
    <property type="evidence" value="ECO:0007669"/>
    <property type="project" value="UniProtKB-EC"/>
</dbReference>
<keyword evidence="10" id="KW-1185">Reference proteome</keyword>
<evidence type="ECO:0000256" key="2">
    <source>
        <dbReference type="ARBA" id="ARBA00012113"/>
    </source>
</evidence>
<keyword evidence="6 7" id="KW-0503">Monooxygenase</keyword>
<evidence type="ECO:0000256" key="5">
    <source>
        <dbReference type="ARBA" id="ARBA00023002"/>
    </source>
</evidence>
<comment type="similarity">
    <text evidence="1 7">Belongs to the SsuD family.</text>
</comment>
<accession>A0ABW2JAB4</accession>
<dbReference type="NCBIfam" id="NF001939">
    <property type="entry name" value="PRK00719.1"/>
    <property type="match status" value="1"/>
</dbReference>
<keyword evidence="4 7" id="KW-0288">FMN</keyword>
<protein>
    <recommendedName>
        <fullName evidence="2 7">Alkanesulfonate monooxygenase</fullName>
        <ecNumber evidence="2 7">1.14.14.5</ecNumber>
    </recommendedName>
    <alternativeName>
        <fullName evidence="7">FMNH2-dependent aliphatic sulfonate monooxygenase</fullName>
    </alternativeName>
</protein>
<evidence type="ECO:0000256" key="3">
    <source>
        <dbReference type="ARBA" id="ARBA00022630"/>
    </source>
</evidence>
<keyword evidence="5 7" id="KW-0560">Oxidoreductase</keyword>
<evidence type="ECO:0000256" key="1">
    <source>
        <dbReference type="ARBA" id="ARBA00007044"/>
    </source>
</evidence>
<organism evidence="9 10">
    <name type="scientific">Herminiimonas aquatilis</name>
    <dbReference type="NCBI Taxonomy" id="345342"/>
    <lineage>
        <taxon>Bacteria</taxon>
        <taxon>Pseudomonadati</taxon>
        <taxon>Pseudomonadota</taxon>
        <taxon>Betaproteobacteria</taxon>
        <taxon>Burkholderiales</taxon>
        <taxon>Oxalobacteraceae</taxon>
        <taxon>Herminiimonas</taxon>
    </lineage>
</organism>
<dbReference type="InterPro" id="IPR050172">
    <property type="entry name" value="SsuD_RutA_monooxygenase"/>
</dbReference>
<dbReference type="InterPro" id="IPR011251">
    <property type="entry name" value="Luciferase-like_dom"/>
</dbReference>
<reference evidence="10" key="1">
    <citation type="journal article" date="2019" name="Int. J. Syst. Evol. Microbiol.">
        <title>The Global Catalogue of Microorganisms (GCM) 10K type strain sequencing project: providing services to taxonomists for standard genome sequencing and annotation.</title>
        <authorList>
            <consortium name="The Broad Institute Genomics Platform"/>
            <consortium name="The Broad Institute Genome Sequencing Center for Infectious Disease"/>
            <person name="Wu L."/>
            <person name="Ma J."/>
        </authorList>
    </citation>
    <scope>NUCLEOTIDE SEQUENCE [LARGE SCALE GENOMIC DNA]</scope>
    <source>
        <strain evidence="10">CCUG 36956</strain>
    </source>
</reference>
<comment type="function">
    <text evidence="7">Catalyzes the desulfonation of aliphatic sulfonates.</text>
</comment>
<gene>
    <name evidence="7 9" type="primary">ssuD</name>
    <name evidence="9" type="ORF">ACFQO0_15665</name>
</gene>
<dbReference type="PANTHER" id="PTHR42847">
    <property type="entry name" value="ALKANESULFONATE MONOOXYGENASE"/>
    <property type="match status" value="1"/>
</dbReference>
<comment type="catalytic activity">
    <reaction evidence="7">
        <text>an alkanesulfonate + FMNH2 + O2 = an aldehyde + FMN + sulfite + H2O + 2 H(+)</text>
        <dbReference type="Rhea" id="RHEA:23064"/>
        <dbReference type="ChEBI" id="CHEBI:15377"/>
        <dbReference type="ChEBI" id="CHEBI:15378"/>
        <dbReference type="ChEBI" id="CHEBI:15379"/>
        <dbReference type="ChEBI" id="CHEBI:17359"/>
        <dbReference type="ChEBI" id="CHEBI:17478"/>
        <dbReference type="ChEBI" id="CHEBI:57618"/>
        <dbReference type="ChEBI" id="CHEBI:58210"/>
        <dbReference type="ChEBI" id="CHEBI:134249"/>
        <dbReference type="EC" id="1.14.14.5"/>
    </reaction>
</comment>
<dbReference type="PANTHER" id="PTHR42847:SF4">
    <property type="entry name" value="ALKANESULFONATE MONOOXYGENASE-RELATED"/>
    <property type="match status" value="1"/>
</dbReference>
<evidence type="ECO:0000256" key="6">
    <source>
        <dbReference type="ARBA" id="ARBA00023033"/>
    </source>
</evidence>
<dbReference type="SUPFAM" id="SSF51679">
    <property type="entry name" value="Bacterial luciferase-like"/>
    <property type="match status" value="1"/>
</dbReference>
<dbReference type="Proteomes" id="UP001596379">
    <property type="component" value="Unassembled WGS sequence"/>
</dbReference>
<dbReference type="RefSeq" id="WP_012078879.1">
    <property type="nucleotide sequence ID" value="NZ_JBHTCC010000004.1"/>
</dbReference>
<feature type="domain" description="Luciferase-like" evidence="8">
    <location>
        <begin position="1"/>
        <end position="323"/>
    </location>
</feature>
<dbReference type="NCBIfam" id="TIGR03565">
    <property type="entry name" value="alk_sulf_monoox"/>
    <property type="match status" value="1"/>
</dbReference>
<sequence>MELFWFLPTYGDGRFLGTAVGSREATLGYLKQVALASEELGFSGVLVPSGKGCDDAWIVASNLAAITQRLKFLIALRPGIIAPAAAARMASALDRFSDGRLLLNVVTGGDPVELAGDGLHLSHSERYVQTDEFLTVFRRLFTEASVTHKGPYFHLTDGELLQPSRQKPYPPLFLGGSSAAAHEITAKHIDVYLTWGEPPAQVEEKIADIRMKAEKLGRQVKFGIRLHTVVRQNADDAWTAANDLLKHVDDDTIAKAQATLARFDSEGQKRLLELHGGSRDKLEVSPNLWAGISLVRGGVGTALVGNGEQVAARILEYAALGIDYFILSGIPHLEEAYHFHENVFHRLPVHQKQREVPNLPMGMFGDKNLSKSSVS</sequence>
<dbReference type="CDD" id="cd01094">
    <property type="entry name" value="Alkanesulfonate_monoxygenase"/>
    <property type="match status" value="1"/>
</dbReference>
<evidence type="ECO:0000313" key="9">
    <source>
        <dbReference type="EMBL" id="MFC7299876.1"/>
    </source>
</evidence>
<proteinExistence type="inferred from homology"/>